<evidence type="ECO:0000256" key="7">
    <source>
        <dbReference type="ARBA" id="ARBA00023136"/>
    </source>
</evidence>
<dbReference type="AlphaFoldDB" id="A0A1D2N707"/>
<dbReference type="Gene3D" id="1.50.40.10">
    <property type="entry name" value="Mitochondrial carrier domain"/>
    <property type="match status" value="2"/>
</dbReference>
<comment type="caution">
    <text evidence="10">The sequence shown here is derived from an EMBL/GenBank/DDBJ whole genome shotgun (WGS) entry which is preliminary data.</text>
</comment>
<proteinExistence type="inferred from homology"/>
<protein>
    <submittedName>
        <fullName evidence="10">Mitochondrial folate transporter/carrier</fullName>
    </submittedName>
</protein>
<dbReference type="STRING" id="48709.A0A1D2N707"/>
<evidence type="ECO:0000256" key="5">
    <source>
        <dbReference type="ARBA" id="ARBA00022737"/>
    </source>
</evidence>
<dbReference type="Pfam" id="PF00153">
    <property type="entry name" value="Mito_carr"/>
    <property type="match status" value="3"/>
</dbReference>
<keyword evidence="7 8" id="KW-0472">Membrane</keyword>
<dbReference type="EMBL" id="LJIJ01000174">
    <property type="protein sequence ID" value="ODN01048.1"/>
    <property type="molecule type" value="Genomic_DNA"/>
</dbReference>
<reference evidence="10 11" key="1">
    <citation type="journal article" date="2016" name="Genome Biol. Evol.">
        <title>Gene Family Evolution Reflects Adaptation to Soil Environmental Stressors in the Genome of the Collembolan Orchesella cincta.</title>
        <authorList>
            <person name="Faddeeva-Vakhrusheva A."/>
            <person name="Derks M.F."/>
            <person name="Anvar S.Y."/>
            <person name="Agamennone V."/>
            <person name="Suring W."/>
            <person name="Smit S."/>
            <person name="van Straalen N.M."/>
            <person name="Roelofs D."/>
        </authorList>
    </citation>
    <scope>NUCLEOTIDE SEQUENCE [LARGE SCALE GENOMIC DNA]</scope>
    <source>
        <tissue evidence="10">Mixed pool</tissue>
    </source>
</reference>
<dbReference type="SUPFAM" id="SSF103506">
    <property type="entry name" value="Mitochondrial carrier"/>
    <property type="match status" value="2"/>
</dbReference>
<evidence type="ECO:0000313" key="11">
    <source>
        <dbReference type="Proteomes" id="UP000094527"/>
    </source>
</evidence>
<dbReference type="OrthoDB" id="428293at2759"/>
<keyword evidence="5" id="KW-0677">Repeat</keyword>
<dbReference type="PANTHER" id="PTHR45683">
    <property type="entry name" value="MITOCHONDRIAL NICOTINAMIDE ADENINE DINUCLEOTIDE TRANSPORTER 1-RELATED-RELATED"/>
    <property type="match status" value="1"/>
</dbReference>
<evidence type="ECO:0000256" key="6">
    <source>
        <dbReference type="ARBA" id="ARBA00022989"/>
    </source>
</evidence>
<accession>A0A1D2N707</accession>
<keyword evidence="4 8" id="KW-0812">Transmembrane</keyword>
<dbReference type="InterPro" id="IPR023395">
    <property type="entry name" value="MCP_dom_sf"/>
</dbReference>
<evidence type="ECO:0000256" key="9">
    <source>
        <dbReference type="RuleBase" id="RU000488"/>
    </source>
</evidence>
<dbReference type="GO" id="GO:0055085">
    <property type="term" value="P:transmembrane transport"/>
    <property type="evidence" value="ECO:0007669"/>
    <property type="project" value="InterPro"/>
</dbReference>
<dbReference type="OMA" id="TTVWKHE"/>
<feature type="repeat" description="Solcar" evidence="8">
    <location>
        <begin position="360"/>
        <end position="444"/>
    </location>
</feature>
<sequence>MMTGITPEMKKGIENEALDVVAVDFENEPLSFGTPELCTNCSCSQGRSSSSTRVSDSTSLSYLKRLYFKPFSVHALQQEKSSESSKFDNIVQQTKVSSRNLHNRPPLDSKKPFFYFVGMEHLVAGVSGGVASTLILHPLDLVKIRFAVADGLSSRPQYNGLYHAFQSILKTEGVKGLYRYVPRNKMSHSHDQTNRTIYDAKLHNKPTLVLMFRGVTPNVWGAGSAWGLYFLFYNSLKTSWQGGDTKKDLGPAGHMTIAAEAGVLTLIVTNPLWVVKTRLCLQYGSVAPVAGSPQLVGAGTAANPASIYYRGMSDALIKRLYRGFVPGMFGVSHGAIQFMVYEEMKTVYNKYRNMPIDAKLDSMEYLSFAAVSKLIAAGSTYPYQVVRARLQDQHRSYEGVMDVLRQTWRNEGIKGFYKGLVPNLTRVVPATAIIFVVYEKTSACLQSARKTGTSTQS</sequence>
<evidence type="ECO:0000256" key="3">
    <source>
        <dbReference type="ARBA" id="ARBA00022448"/>
    </source>
</evidence>
<comment type="subcellular location">
    <subcellularLocation>
        <location evidence="1">Membrane</location>
        <topology evidence="1">Multi-pass membrane protein</topology>
    </subcellularLocation>
</comment>
<dbReference type="PROSITE" id="PS50920">
    <property type="entry name" value="SOLCAR"/>
    <property type="match status" value="3"/>
</dbReference>
<keyword evidence="6" id="KW-1133">Transmembrane helix</keyword>
<gene>
    <name evidence="10" type="ORF">Ocin01_05640</name>
</gene>
<evidence type="ECO:0000256" key="1">
    <source>
        <dbReference type="ARBA" id="ARBA00004141"/>
    </source>
</evidence>
<comment type="similarity">
    <text evidence="2 9">Belongs to the mitochondrial carrier (TC 2.A.29) family.</text>
</comment>
<dbReference type="GO" id="GO:0006862">
    <property type="term" value="P:nucleotide transport"/>
    <property type="evidence" value="ECO:0007669"/>
    <property type="project" value="InterPro"/>
</dbReference>
<organism evidence="10 11">
    <name type="scientific">Orchesella cincta</name>
    <name type="common">Springtail</name>
    <name type="synonym">Podura cincta</name>
    <dbReference type="NCBI Taxonomy" id="48709"/>
    <lineage>
        <taxon>Eukaryota</taxon>
        <taxon>Metazoa</taxon>
        <taxon>Ecdysozoa</taxon>
        <taxon>Arthropoda</taxon>
        <taxon>Hexapoda</taxon>
        <taxon>Collembola</taxon>
        <taxon>Entomobryomorpha</taxon>
        <taxon>Entomobryoidea</taxon>
        <taxon>Orchesellidae</taxon>
        <taxon>Orchesellinae</taxon>
        <taxon>Orchesella</taxon>
    </lineage>
</organism>
<dbReference type="InterPro" id="IPR044712">
    <property type="entry name" value="SLC25A32-like"/>
</dbReference>
<keyword evidence="3 9" id="KW-0813">Transport</keyword>
<name>A0A1D2N707_ORCCI</name>
<evidence type="ECO:0000256" key="8">
    <source>
        <dbReference type="PROSITE-ProRule" id="PRU00282"/>
    </source>
</evidence>
<feature type="repeat" description="Solcar" evidence="8">
    <location>
        <begin position="249"/>
        <end position="347"/>
    </location>
</feature>
<dbReference type="Proteomes" id="UP000094527">
    <property type="component" value="Unassembled WGS sequence"/>
</dbReference>
<dbReference type="GO" id="GO:0016020">
    <property type="term" value="C:membrane"/>
    <property type="evidence" value="ECO:0007669"/>
    <property type="project" value="UniProtKB-SubCell"/>
</dbReference>
<evidence type="ECO:0000313" key="10">
    <source>
        <dbReference type="EMBL" id="ODN01048.1"/>
    </source>
</evidence>
<dbReference type="InterPro" id="IPR018108">
    <property type="entry name" value="MCP_transmembrane"/>
</dbReference>
<evidence type="ECO:0000256" key="2">
    <source>
        <dbReference type="ARBA" id="ARBA00006375"/>
    </source>
</evidence>
<evidence type="ECO:0000256" key="4">
    <source>
        <dbReference type="ARBA" id="ARBA00022692"/>
    </source>
</evidence>
<feature type="repeat" description="Solcar" evidence="8">
    <location>
        <begin position="119"/>
        <end position="205"/>
    </location>
</feature>
<dbReference type="FunFam" id="1.50.40.10:FF:000090">
    <property type="entry name" value="Folate transporter 1, chloroplastic"/>
    <property type="match status" value="1"/>
</dbReference>
<keyword evidence="11" id="KW-1185">Reference proteome</keyword>